<accession>A0A1H6K455</accession>
<feature type="transmembrane region" description="Helical" evidence="1">
    <location>
        <begin position="154"/>
        <end position="172"/>
    </location>
</feature>
<evidence type="ECO:0000313" key="3">
    <source>
        <dbReference type="EMBL" id="SEH69669.1"/>
    </source>
</evidence>
<organism evidence="3 4">
    <name type="scientific">Ruminococcus flavefaciens</name>
    <dbReference type="NCBI Taxonomy" id="1265"/>
    <lineage>
        <taxon>Bacteria</taxon>
        <taxon>Bacillati</taxon>
        <taxon>Bacillota</taxon>
        <taxon>Clostridia</taxon>
        <taxon>Eubacteriales</taxon>
        <taxon>Oscillospiraceae</taxon>
        <taxon>Ruminococcus</taxon>
    </lineage>
</organism>
<reference evidence="3 4" key="1">
    <citation type="submission" date="2016-10" db="EMBL/GenBank/DDBJ databases">
        <authorList>
            <person name="de Groot N.N."/>
        </authorList>
    </citation>
    <scope>NUCLEOTIDE SEQUENCE [LARGE SCALE GENOMIC DNA]</scope>
    <source>
        <strain evidence="3 4">YAD2003</strain>
    </source>
</reference>
<dbReference type="PANTHER" id="PTHR40448">
    <property type="entry name" value="TWO-COMPONENT SENSOR HISTIDINE KINASE"/>
    <property type="match status" value="1"/>
</dbReference>
<proteinExistence type="predicted"/>
<feature type="transmembrane region" description="Helical" evidence="1">
    <location>
        <begin position="120"/>
        <end position="142"/>
    </location>
</feature>
<keyword evidence="1" id="KW-0812">Transmembrane</keyword>
<sequence>MKTIAHYSIILLGLIYGTAFSFCTVVTLGDLFYRKVKRVILFPMFAGVIFGITGFLQNSFLGGINMLPLYLLHTVAAVFLLADKSKGSIISLICAELFSGCMIGSIQTAVFSVTNGAERSFIQVTLLYLTGYLAAALFVFLLKRLVRSEDREPLGLLQIFLLTGISCAVTLLVDRSFTMSDYVPDVSPEAAIPSVLMLMSVSVLLLLSVKADQAKRFREMNELSEKYMNVQAKHFEQSRAADTEMRMLRHDMKNHITVMNGLFDSGKTDELGEYLKELGDTFSDAQSVNITGNEIADAIIYEKKKYAEINGASIVTEGSLKGLEISAVTLCTVLSNLLDNAIEAAAQTDTERVVTLSAKKSGSFYYICISNPTANYVDISSDIPTSKPDSACHGLGLKSVRKATEKCGGTLELSCKETSAGYIFTAEVILPAKQ</sequence>
<feature type="transmembrane region" description="Helical" evidence="1">
    <location>
        <begin position="62"/>
        <end position="82"/>
    </location>
</feature>
<dbReference type="GO" id="GO:0042802">
    <property type="term" value="F:identical protein binding"/>
    <property type="evidence" value="ECO:0007669"/>
    <property type="project" value="TreeGrafter"/>
</dbReference>
<feature type="transmembrane region" description="Helical" evidence="1">
    <location>
        <begin position="6"/>
        <end position="32"/>
    </location>
</feature>
<evidence type="ECO:0000313" key="4">
    <source>
        <dbReference type="Proteomes" id="UP000183190"/>
    </source>
</evidence>
<gene>
    <name evidence="3" type="ORF">SAMN02910265_02196</name>
</gene>
<protein>
    <submittedName>
        <fullName evidence="3">GHKL domain-containing protein</fullName>
    </submittedName>
</protein>
<dbReference type="EMBL" id="FNWV01000007">
    <property type="protein sequence ID" value="SEH69669.1"/>
    <property type="molecule type" value="Genomic_DNA"/>
</dbReference>
<keyword evidence="1" id="KW-0472">Membrane</keyword>
<keyword evidence="1" id="KW-1133">Transmembrane helix</keyword>
<dbReference type="Gene3D" id="1.10.287.130">
    <property type="match status" value="1"/>
</dbReference>
<feature type="transmembrane region" description="Helical" evidence="1">
    <location>
        <begin position="39"/>
        <end position="56"/>
    </location>
</feature>
<dbReference type="SUPFAM" id="SSF55874">
    <property type="entry name" value="ATPase domain of HSP90 chaperone/DNA topoisomerase II/histidine kinase"/>
    <property type="match status" value="1"/>
</dbReference>
<feature type="transmembrane region" description="Helical" evidence="1">
    <location>
        <begin position="89"/>
        <end position="114"/>
    </location>
</feature>
<dbReference type="AlphaFoldDB" id="A0A1H6K455"/>
<dbReference type="Gene3D" id="3.30.565.10">
    <property type="entry name" value="Histidine kinase-like ATPase, C-terminal domain"/>
    <property type="match status" value="1"/>
</dbReference>
<dbReference type="RefSeq" id="WP_074717316.1">
    <property type="nucleotide sequence ID" value="NZ_FNWV01000007.1"/>
</dbReference>
<dbReference type="CDD" id="cd16935">
    <property type="entry name" value="HATPase_AgrC-ComD-like"/>
    <property type="match status" value="1"/>
</dbReference>
<feature type="transmembrane region" description="Helical" evidence="1">
    <location>
        <begin position="192"/>
        <end position="209"/>
    </location>
</feature>
<dbReference type="PANTHER" id="PTHR40448:SF1">
    <property type="entry name" value="TWO-COMPONENT SENSOR HISTIDINE KINASE"/>
    <property type="match status" value="1"/>
</dbReference>
<dbReference type="InterPro" id="IPR036890">
    <property type="entry name" value="HATPase_C_sf"/>
</dbReference>
<evidence type="ECO:0000256" key="1">
    <source>
        <dbReference type="SAM" id="Phobius"/>
    </source>
</evidence>
<evidence type="ECO:0000259" key="2">
    <source>
        <dbReference type="Pfam" id="PF14501"/>
    </source>
</evidence>
<dbReference type="InterPro" id="IPR032834">
    <property type="entry name" value="NatK-like_C"/>
</dbReference>
<dbReference type="Proteomes" id="UP000183190">
    <property type="component" value="Unassembled WGS sequence"/>
</dbReference>
<name>A0A1H6K455_RUMFL</name>
<dbReference type="Pfam" id="PF14501">
    <property type="entry name" value="HATPase_c_5"/>
    <property type="match status" value="1"/>
</dbReference>
<dbReference type="OrthoDB" id="3173688at2"/>
<feature type="domain" description="Sensor histidine kinase NatK-like C-terminal" evidence="2">
    <location>
        <begin position="327"/>
        <end position="418"/>
    </location>
</feature>